<dbReference type="GO" id="GO:0070069">
    <property type="term" value="C:cytochrome complex"/>
    <property type="evidence" value="ECO:0007669"/>
    <property type="project" value="TreeGrafter"/>
</dbReference>
<accession>A0A0B1Q8P3</accession>
<feature type="transmembrane region" description="Helical" evidence="7">
    <location>
        <begin position="82"/>
        <end position="103"/>
    </location>
</feature>
<evidence type="ECO:0000256" key="4">
    <source>
        <dbReference type="ARBA" id="ARBA00022692"/>
    </source>
</evidence>
<protein>
    <submittedName>
        <fullName evidence="8">Ubiquinol oxidase subunit II</fullName>
    </submittedName>
</protein>
<feature type="transmembrane region" description="Helical" evidence="7">
    <location>
        <begin position="6"/>
        <end position="35"/>
    </location>
</feature>
<dbReference type="Pfam" id="PF02322">
    <property type="entry name" value="Cyt_bd_oxida_II"/>
    <property type="match status" value="1"/>
</dbReference>
<feature type="transmembrane region" description="Helical" evidence="7">
    <location>
        <begin position="297"/>
        <end position="317"/>
    </location>
</feature>
<dbReference type="OrthoDB" id="9776710at2"/>
<dbReference type="PIRSF" id="PIRSF000267">
    <property type="entry name" value="Cyt_oxidse_sub2"/>
    <property type="match status" value="1"/>
</dbReference>
<dbReference type="RefSeq" id="WP_039188791.1">
    <property type="nucleotide sequence ID" value="NZ_JRFJ01000001.1"/>
</dbReference>
<dbReference type="NCBIfam" id="TIGR00203">
    <property type="entry name" value="cydB"/>
    <property type="match status" value="1"/>
</dbReference>
<keyword evidence="6 7" id="KW-0472">Membrane</keyword>
<evidence type="ECO:0000256" key="5">
    <source>
        <dbReference type="ARBA" id="ARBA00022989"/>
    </source>
</evidence>
<gene>
    <name evidence="8" type="ORF">LA66_03660</name>
</gene>
<evidence type="ECO:0000313" key="8">
    <source>
        <dbReference type="EMBL" id="KHJ55746.1"/>
    </source>
</evidence>
<feature type="transmembrane region" description="Helical" evidence="7">
    <location>
        <begin position="190"/>
        <end position="212"/>
    </location>
</feature>
<organism evidence="8 9">
    <name type="scientific">Aureimonas altamirensis</name>
    <dbReference type="NCBI Taxonomy" id="370622"/>
    <lineage>
        <taxon>Bacteria</taxon>
        <taxon>Pseudomonadati</taxon>
        <taxon>Pseudomonadota</taxon>
        <taxon>Alphaproteobacteria</taxon>
        <taxon>Hyphomicrobiales</taxon>
        <taxon>Aurantimonadaceae</taxon>
        <taxon>Aureimonas</taxon>
    </lineage>
</organism>
<dbReference type="PANTHER" id="PTHR43141">
    <property type="entry name" value="CYTOCHROME BD2 SUBUNIT II"/>
    <property type="match status" value="1"/>
</dbReference>
<evidence type="ECO:0000256" key="3">
    <source>
        <dbReference type="ARBA" id="ARBA00022475"/>
    </source>
</evidence>
<dbReference type="STRING" id="370622.LA66_03660"/>
<evidence type="ECO:0000256" key="1">
    <source>
        <dbReference type="ARBA" id="ARBA00004651"/>
    </source>
</evidence>
<proteinExistence type="inferred from homology"/>
<reference evidence="8 9" key="1">
    <citation type="submission" date="2014-09" db="EMBL/GenBank/DDBJ databases">
        <title>Isolation and characterization of Aurantimonas altamirensis ON-56566 from clinical sample following a dog bite.</title>
        <authorList>
            <person name="Eshaghi A."/>
            <person name="Li A."/>
            <person name="Shahinas D."/>
            <person name="Bahn P."/>
            <person name="Kus J.V."/>
            <person name="Patel S.N."/>
        </authorList>
    </citation>
    <scope>NUCLEOTIDE SEQUENCE [LARGE SCALE GENOMIC DNA]</scope>
    <source>
        <strain evidence="8 9">ON-56566</strain>
    </source>
</reference>
<feature type="transmembrane region" description="Helical" evidence="7">
    <location>
        <begin position="115"/>
        <end position="138"/>
    </location>
</feature>
<name>A0A0B1Q8P3_9HYPH</name>
<comment type="subcellular location">
    <subcellularLocation>
        <location evidence="1">Cell membrane</location>
        <topology evidence="1">Multi-pass membrane protein</topology>
    </subcellularLocation>
</comment>
<dbReference type="AlphaFoldDB" id="A0A0B1Q8P3"/>
<evidence type="ECO:0000256" key="2">
    <source>
        <dbReference type="ARBA" id="ARBA00007543"/>
    </source>
</evidence>
<sequence length="337" mass="37391">MDLPLIWAFIIAFAVLAYVVLDGFDLGIGILFPFLKRHENRDTAINTVAPFWDGNETWLVMGGGGLFAVFPLAYAIVMPALYAPIIVMLLALIFRGVSFEFRFKTVRWRGVWDMAFFLGSLIAAFSQGIALGTIVQGIEIENRAYAGGWYDWLTPFSIMTGVAVVVGYALLGSTWLVVKTEGPLNRLAARYAELTGIGTLVSIGVVSLWMPFLQQAFYSRWFTFPQILFVAPIPILLLVCALSLFRSLRDPISAYRPFLSALGLFVLSYIGIGISFYPNMLPPELTIWQAAAPDESLAFVLVGAAVLVPMILAYTAYSYWTFRGKVREGEGYHQHGH</sequence>
<evidence type="ECO:0000313" key="9">
    <source>
        <dbReference type="Proteomes" id="UP000030826"/>
    </source>
</evidence>
<dbReference type="InterPro" id="IPR003317">
    <property type="entry name" value="Cyt-d_oxidase_su2"/>
</dbReference>
<keyword evidence="5 7" id="KW-1133">Transmembrane helix</keyword>
<evidence type="ECO:0000256" key="7">
    <source>
        <dbReference type="SAM" id="Phobius"/>
    </source>
</evidence>
<dbReference type="GO" id="GO:0009055">
    <property type="term" value="F:electron transfer activity"/>
    <property type="evidence" value="ECO:0007669"/>
    <property type="project" value="TreeGrafter"/>
</dbReference>
<dbReference type="EMBL" id="JRFJ01000001">
    <property type="protein sequence ID" value="KHJ55746.1"/>
    <property type="molecule type" value="Genomic_DNA"/>
</dbReference>
<comment type="similarity">
    <text evidence="2">Belongs to the cytochrome ubiquinol oxidase subunit 2 family.</text>
</comment>
<evidence type="ECO:0000256" key="6">
    <source>
        <dbReference type="ARBA" id="ARBA00023136"/>
    </source>
</evidence>
<feature type="transmembrane region" description="Helical" evidence="7">
    <location>
        <begin position="257"/>
        <end position="277"/>
    </location>
</feature>
<dbReference type="GO" id="GO:0005886">
    <property type="term" value="C:plasma membrane"/>
    <property type="evidence" value="ECO:0007669"/>
    <property type="project" value="UniProtKB-SubCell"/>
</dbReference>
<feature type="transmembrane region" description="Helical" evidence="7">
    <location>
        <begin position="224"/>
        <end position="245"/>
    </location>
</feature>
<feature type="transmembrane region" description="Helical" evidence="7">
    <location>
        <begin position="158"/>
        <end position="178"/>
    </location>
</feature>
<comment type="caution">
    <text evidence="8">The sequence shown here is derived from an EMBL/GenBank/DDBJ whole genome shotgun (WGS) entry which is preliminary data.</text>
</comment>
<dbReference type="PANTHER" id="PTHR43141:SF4">
    <property type="entry name" value="CYTOCHROME BD2 SUBUNIT II"/>
    <property type="match status" value="1"/>
</dbReference>
<dbReference type="Proteomes" id="UP000030826">
    <property type="component" value="Unassembled WGS sequence"/>
</dbReference>
<keyword evidence="4 7" id="KW-0812">Transmembrane</keyword>
<dbReference type="GO" id="GO:0016682">
    <property type="term" value="F:oxidoreductase activity, acting on diphenols and related substances as donors, oxygen as acceptor"/>
    <property type="evidence" value="ECO:0007669"/>
    <property type="project" value="TreeGrafter"/>
</dbReference>
<dbReference type="GO" id="GO:0019646">
    <property type="term" value="P:aerobic electron transport chain"/>
    <property type="evidence" value="ECO:0007669"/>
    <property type="project" value="TreeGrafter"/>
</dbReference>
<keyword evidence="3" id="KW-1003">Cell membrane</keyword>